<name>A0ABR3V236_HUMIN</name>
<organism evidence="2 3">
    <name type="scientific">Humicola insolens</name>
    <name type="common">Soft-rot fungus</name>
    <dbReference type="NCBI Taxonomy" id="85995"/>
    <lineage>
        <taxon>Eukaryota</taxon>
        <taxon>Fungi</taxon>
        <taxon>Dikarya</taxon>
        <taxon>Ascomycota</taxon>
        <taxon>Pezizomycotina</taxon>
        <taxon>Sordariomycetes</taxon>
        <taxon>Sordariomycetidae</taxon>
        <taxon>Sordariales</taxon>
        <taxon>Chaetomiaceae</taxon>
        <taxon>Mycothermus</taxon>
    </lineage>
</organism>
<evidence type="ECO:0000313" key="2">
    <source>
        <dbReference type="EMBL" id="KAL1835791.1"/>
    </source>
</evidence>
<sequence length="279" mass="29199">MGSETARRSALGGARNGDRGPWWVPAAKWGRSEAWPELQKLNDSIAKHEISAAVTSTPLGELGIQLHDSVWPLSHPRLFRGISTLASNPSIKVFPDPHTPNSHLLTYLDTIPPNPQLAIGSTTAVPPTPASFRGNPNFLAILNDVLARHAADDPGLKSQAQAFASPGGSSFVIQGQHPRRGGGSGGAGGASAEGGAGGAGVGGWVHLSDSRNPPDFGRIAWPEDILGSVEVDGHGEIIGNFQASGTYRIVTNQGILGLSPFLEAKLIARLREEEKKAST</sequence>
<comment type="caution">
    <text evidence="2">The sequence shown here is derived from an EMBL/GenBank/DDBJ whole genome shotgun (WGS) entry which is preliminary data.</text>
</comment>
<protein>
    <submittedName>
        <fullName evidence="2">Uncharacterized protein</fullName>
    </submittedName>
</protein>
<feature type="region of interest" description="Disordered" evidence="1">
    <location>
        <begin position="174"/>
        <end position="195"/>
    </location>
</feature>
<keyword evidence="3" id="KW-1185">Reference proteome</keyword>
<dbReference type="PANTHER" id="PTHR37331">
    <property type="entry name" value="YALI0F11671P"/>
    <property type="match status" value="1"/>
</dbReference>
<proteinExistence type="predicted"/>
<reference evidence="2 3" key="1">
    <citation type="journal article" date="2024" name="Commun. Biol.">
        <title>Comparative genomic analysis of thermophilic fungi reveals convergent evolutionary adaptations and gene losses.</title>
        <authorList>
            <person name="Steindorff A.S."/>
            <person name="Aguilar-Pontes M.V."/>
            <person name="Robinson A.J."/>
            <person name="Andreopoulos B."/>
            <person name="LaButti K."/>
            <person name="Kuo A."/>
            <person name="Mondo S."/>
            <person name="Riley R."/>
            <person name="Otillar R."/>
            <person name="Haridas S."/>
            <person name="Lipzen A."/>
            <person name="Grimwood J."/>
            <person name="Schmutz J."/>
            <person name="Clum A."/>
            <person name="Reid I.D."/>
            <person name="Moisan M.C."/>
            <person name="Butler G."/>
            <person name="Nguyen T.T.M."/>
            <person name="Dewar K."/>
            <person name="Conant G."/>
            <person name="Drula E."/>
            <person name="Henrissat B."/>
            <person name="Hansel C."/>
            <person name="Singer S."/>
            <person name="Hutchinson M.I."/>
            <person name="de Vries R.P."/>
            <person name="Natvig D.O."/>
            <person name="Powell A.J."/>
            <person name="Tsang A."/>
            <person name="Grigoriev I.V."/>
        </authorList>
    </citation>
    <scope>NUCLEOTIDE SEQUENCE [LARGE SCALE GENOMIC DNA]</scope>
    <source>
        <strain evidence="2 3">CBS 620.91</strain>
    </source>
</reference>
<evidence type="ECO:0000313" key="3">
    <source>
        <dbReference type="Proteomes" id="UP001583172"/>
    </source>
</evidence>
<dbReference type="Proteomes" id="UP001583172">
    <property type="component" value="Unassembled WGS sequence"/>
</dbReference>
<dbReference type="EMBL" id="JAZGSY010000536">
    <property type="protein sequence ID" value="KAL1835791.1"/>
    <property type="molecule type" value="Genomic_DNA"/>
</dbReference>
<evidence type="ECO:0000256" key="1">
    <source>
        <dbReference type="SAM" id="MobiDB-lite"/>
    </source>
</evidence>
<accession>A0ABR3V236</accession>
<dbReference type="PANTHER" id="PTHR37331:SF1">
    <property type="entry name" value="YALI0F11671P"/>
    <property type="match status" value="1"/>
</dbReference>
<feature type="compositionally biased region" description="Gly residues" evidence="1">
    <location>
        <begin position="181"/>
        <end position="195"/>
    </location>
</feature>
<gene>
    <name evidence="2" type="ORF">VTJ49DRAFT_6055</name>
</gene>